<dbReference type="AlphaFoldDB" id="A0A8J6J0L5"/>
<dbReference type="RefSeq" id="WP_147571427.1">
    <property type="nucleotide sequence ID" value="NZ_JACOPO010000001.1"/>
</dbReference>
<dbReference type="Proteomes" id="UP000628736">
    <property type="component" value="Unassembled WGS sequence"/>
</dbReference>
<sequence>MKRLWIAVALLAAMCGATLVNAYYCQQLADSLSGRLNQAQTLVEREQWDQAEELTRQVYQDWQDSHFYLHVVMRHSDTDQILRTFQSVLQYLELQELDQYAAANADLAAQIQLLAEMEQASLVNVL</sequence>
<organism evidence="2 3">
    <name type="scientific">Flintibacter hominis</name>
    <dbReference type="NCBI Taxonomy" id="2763048"/>
    <lineage>
        <taxon>Bacteria</taxon>
        <taxon>Bacillati</taxon>
        <taxon>Bacillota</taxon>
        <taxon>Clostridia</taxon>
        <taxon>Eubacteriales</taxon>
        <taxon>Flintibacter</taxon>
    </lineage>
</organism>
<gene>
    <name evidence="2" type="ORF">H8S11_01735</name>
</gene>
<protein>
    <submittedName>
        <fullName evidence="2">DUF4363 family protein</fullName>
    </submittedName>
</protein>
<evidence type="ECO:0000256" key="1">
    <source>
        <dbReference type="SAM" id="SignalP"/>
    </source>
</evidence>
<dbReference type="EMBL" id="JACOPO010000001">
    <property type="protein sequence ID" value="MBC5721549.1"/>
    <property type="molecule type" value="Genomic_DNA"/>
</dbReference>
<comment type="caution">
    <text evidence="2">The sequence shown here is derived from an EMBL/GenBank/DDBJ whole genome shotgun (WGS) entry which is preliminary data.</text>
</comment>
<feature type="chain" id="PRO_5035160009" evidence="1">
    <location>
        <begin position="23"/>
        <end position="126"/>
    </location>
</feature>
<proteinExistence type="predicted"/>
<feature type="signal peptide" evidence="1">
    <location>
        <begin position="1"/>
        <end position="22"/>
    </location>
</feature>
<dbReference type="Pfam" id="PF14276">
    <property type="entry name" value="DUF4363"/>
    <property type="match status" value="1"/>
</dbReference>
<dbReference type="InterPro" id="IPR025373">
    <property type="entry name" value="DUF4363"/>
</dbReference>
<name>A0A8J6J0L5_9FIRM</name>
<keyword evidence="1" id="KW-0732">Signal</keyword>
<reference evidence="2" key="1">
    <citation type="submission" date="2020-08" db="EMBL/GenBank/DDBJ databases">
        <title>Genome public.</title>
        <authorList>
            <person name="Liu C."/>
            <person name="Sun Q."/>
        </authorList>
    </citation>
    <scope>NUCLEOTIDE SEQUENCE</scope>
    <source>
        <strain evidence="2">NSJ-23</strain>
    </source>
</reference>
<keyword evidence="3" id="KW-1185">Reference proteome</keyword>
<evidence type="ECO:0000313" key="3">
    <source>
        <dbReference type="Proteomes" id="UP000628736"/>
    </source>
</evidence>
<evidence type="ECO:0000313" key="2">
    <source>
        <dbReference type="EMBL" id="MBC5721549.1"/>
    </source>
</evidence>
<accession>A0A8J6J0L5</accession>